<dbReference type="SUPFAM" id="SSF53756">
    <property type="entry name" value="UDP-Glycosyltransferase/glycogen phosphorylase"/>
    <property type="match status" value="1"/>
</dbReference>
<evidence type="ECO:0000313" key="3">
    <source>
        <dbReference type="EMBL" id="KRO95504.1"/>
    </source>
</evidence>
<dbReference type="Proteomes" id="UP000051027">
    <property type="component" value="Unassembled WGS sequence"/>
</dbReference>
<dbReference type="Gene3D" id="3.40.50.2000">
    <property type="entry name" value="Glycogen Phosphorylase B"/>
    <property type="match status" value="2"/>
</dbReference>
<dbReference type="InterPro" id="IPR001296">
    <property type="entry name" value="Glyco_trans_1"/>
</dbReference>
<comment type="caution">
    <text evidence="3">The sequence shown here is derived from an EMBL/GenBank/DDBJ whole genome shotgun (WGS) entry which is preliminary data.</text>
</comment>
<reference evidence="3 4" key="1">
    <citation type="submission" date="2015-10" db="EMBL/GenBank/DDBJ databases">
        <title>Metagenome-Assembled Genomes uncover a global brackish microbiome.</title>
        <authorList>
            <person name="Hugerth L.W."/>
            <person name="Larsson J."/>
            <person name="Alneberg J."/>
            <person name="Lindh M.V."/>
            <person name="Legrand C."/>
            <person name="Pinhassi J."/>
            <person name="Andersson A.F."/>
        </authorList>
    </citation>
    <scope>NUCLEOTIDE SEQUENCE [LARGE SCALE GENOMIC DNA]</scope>
    <source>
        <strain evidence="3">BACL1 MAG-120820-bin45</strain>
    </source>
</reference>
<evidence type="ECO:0000313" key="4">
    <source>
        <dbReference type="Proteomes" id="UP000051027"/>
    </source>
</evidence>
<protein>
    <recommendedName>
        <fullName evidence="5">Glycosyl transferase family 1 domain-containing protein</fullName>
    </recommendedName>
</protein>
<evidence type="ECO:0008006" key="5">
    <source>
        <dbReference type="Google" id="ProtNLM"/>
    </source>
</evidence>
<accession>A0A0R2UE69</accession>
<sequence length="321" mass="35315">MKVAHLITSKIFAGIEQHVFELAQATRLEIDHIILCDKALSTSFVDVSTHAMKIGSRRSPVSIIKLAWYLTKNKINILHCHGAKASSIGRWIGRLTQAKLVITIHGHKTHQSSVKHADAIIGVNRTMLKDIPNAVFIPNWFNPSHLGQPSSRTGPVIAVGRLEKVKGFDLLIKSWVNINEELNIIGSGQEELSLKALIKSLKLSDRVSILTGYSYSSIEEIYKNASGLIVSSLREGGPRVVLEAINHEIPVIGTKVGIIPEIIPIECLAEPGDQNSLRLLLEEMIPLLPQLDVKALKISMLENFSLSSAANLTNKIYLSLK</sequence>
<feature type="domain" description="Glycosyltransferase subfamily 4-like N-terminal" evidence="2">
    <location>
        <begin position="14"/>
        <end position="129"/>
    </location>
</feature>
<dbReference type="Pfam" id="PF13439">
    <property type="entry name" value="Glyco_transf_4"/>
    <property type="match status" value="1"/>
</dbReference>
<organism evidence="3 4">
    <name type="scientific">SAR86 cluster bacterium BACL1 MAG-120820-bin45</name>
    <dbReference type="NCBI Taxonomy" id="1655612"/>
    <lineage>
        <taxon>Bacteria</taxon>
        <taxon>Pseudomonadati</taxon>
        <taxon>Pseudomonadota</taxon>
        <taxon>Gammaproteobacteria</taxon>
        <taxon>SAR86 cluster</taxon>
    </lineage>
</organism>
<dbReference type="AlphaFoldDB" id="A0A0R2UE69"/>
<dbReference type="InterPro" id="IPR028098">
    <property type="entry name" value="Glyco_trans_4-like_N"/>
</dbReference>
<proteinExistence type="predicted"/>
<feature type="domain" description="Glycosyl transferase family 1" evidence="1">
    <location>
        <begin position="156"/>
        <end position="263"/>
    </location>
</feature>
<dbReference type="PANTHER" id="PTHR45871">
    <property type="entry name" value="N-ACETYLGLUCOSAMINYL-PHOSPHATIDYLINOSITOL BIOSYNTHETIC PROTEIN"/>
    <property type="match status" value="1"/>
</dbReference>
<name>A0A0R2UE69_9GAMM</name>
<dbReference type="Pfam" id="PF00534">
    <property type="entry name" value="Glycos_transf_1"/>
    <property type="match status" value="1"/>
</dbReference>
<evidence type="ECO:0000259" key="1">
    <source>
        <dbReference type="Pfam" id="PF00534"/>
    </source>
</evidence>
<dbReference type="GO" id="GO:0016757">
    <property type="term" value="F:glycosyltransferase activity"/>
    <property type="evidence" value="ECO:0007669"/>
    <property type="project" value="InterPro"/>
</dbReference>
<dbReference type="STRING" id="1655612.ABS10_01765"/>
<dbReference type="EMBL" id="LICS01000028">
    <property type="protein sequence ID" value="KRO95504.1"/>
    <property type="molecule type" value="Genomic_DNA"/>
</dbReference>
<gene>
    <name evidence="3" type="ORF">ABS10_01765</name>
</gene>
<dbReference type="PANTHER" id="PTHR45871:SF1">
    <property type="entry name" value="PHOSPHATIDYLINOSITOL N-ACETYLGLUCOSAMINYLTRANSFERASE SUBUNIT A"/>
    <property type="match status" value="1"/>
</dbReference>
<evidence type="ECO:0000259" key="2">
    <source>
        <dbReference type="Pfam" id="PF13439"/>
    </source>
</evidence>